<dbReference type="EMBL" id="JAINDJ010000125">
    <property type="protein sequence ID" value="KAG9438375.1"/>
    <property type="molecule type" value="Genomic_DNA"/>
</dbReference>
<evidence type="ECO:0000313" key="3">
    <source>
        <dbReference type="Proteomes" id="UP000825729"/>
    </source>
</evidence>
<feature type="compositionally biased region" description="Polar residues" evidence="1">
    <location>
        <begin position="29"/>
        <end position="44"/>
    </location>
</feature>
<feature type="region of interest" description="Disordered" evidence="1">
    <location>
        <begin position="17"/>
        <end position="45"/>
    </location>
</feature>
<dbReference type="AlphaFoldDB" id="A0AAV7DP96"/>
<sequence length="160" mass="17296">MEGAGFFMLSLLNNENRHEPDGKFDGSSCIGTTTGTPENSSSSRVVFDDARTSARGPAFLFTPASRRKASANPRNSSHRVFLCLRALQLRTPFTGASVAGSPVIRSPTSDLPALKGVSSYGSYRDFKWTSVLGKQSPGLLRDFRGTLLPVSWGYFAESLL</sequence>
<reference evidence="2 3" key="1">
    <citation type="submission" date="2021-07" db="EMBL/GenBank/DDBJ databases">
        <title>The Aristolochia fimbriata genome: insights into angiosperm evolution, floral development and chemical biosynthesis.</title>
        <authorList>
            <person name="Jiao Y."/>
        </authorList>
    </citation>
    <scope>NUCLEOTIDE SEQUENCE [LARGE SCALE GENOMIC DNA]</scope>
    <source>
        <strain evidence="2">IBCAS-2021</strain>
        <tissue evidence="2">Leaf</tissue>
    </source>
</reference>
<name>A0AAV7DP96_ARIFI</name>
<proteinExistence type="predicted"/>
<dbReference type="Proteomes" id="UP000825729">
    <property type="component" value="Unassembled WGS sequence"/>
</dbReference>
<comment type="caution">
    <text evidence="2">The sequence shown here is derived from an EMBL/GenBank/DDBJ whole genome shotgun (WGS) entry which is preliminary data.</text>
</comment>
<accession>A0AAV7DP96</accession>
<evidence type="ECO:0000256" key="1">
    <source>
        <dbReference type="SAM" id="MobiDB-lite"/>
    </source>
</evidence>
<organism evidence="2 3">
    <name type="scientific">Aristolochia fimbriata</name>
    <name type="common">White veined hardy Dutchman's pipe vine</name>
    <dbReference type="NCBI Taxonomy" id="158543"/>
    <lineage>
        <taxon>Eukaryota</taxon>
        <taxon>Viridiplantae</taxon>
        <taxon>Streptophyta</taxon>
        <taxon>Embryophyta</taxon>
        <taxon>Tracheophyta</taxon>
        <taxon>Spermatophyta</taxon>
        <taxon>Magnoliopsida</taxon>
        <taxon>Magnoliidae</taxon>
        <taxon>Piperales</taxon>
        <taxon>Aristolochiaceae</taxon>
        <taxon>Aristolochia</taxon>
    </lineage>
</organism>
<keyword evidence="3" id="KW-1185">Reference proteome</keyword>
<protein>
    <submittedName>
        <fullName evidence="2">Uncharacterized protein</fullName>
    </submittedName>
</protein>
<gene>
    <name evidence="2" type="ORF">H6P81_021678</name>
</gene>
<evidence type="ECO:0000313" key="2">
    <source>
        <dbReference type="EMBL" id="KAG9438375.1"/>
    </source>
</evidence>